<feature type="compositionally biased region" description="Low complexity" evidence="1">
    <location>
        <begin position="172"/>
        <end position="187"/>
    </location>
</feature>
<organism evidence="4 5">
    <name type="scientific">Nicotiana sylvestris</name>
    <name type="common">Wood tobacco</name>
    <name type="synonym">South American tobacco</name>
    <dbReference type="NCBI Taxonomy" id="4096"/>
    <lineage>
        <taxon>Eukaryota</taxon>
        <taxon>Viridiplantae</taxon>
        <taxon>Streptophyta</taxon>
        <taxon>Embryophyta</taxon>
        <taxon>Tracheophyta</taxon>
        <taxon>Spermatophyta</taxon>
        <taxon>Magnoliopsida</taxon>
        <taxon>eudicotyledons</taxon>
        <taxon>Gunneridae</taxon>
        <taxon>Pentapetalae</taxon>
        <taxon>asterids</taxon>
        <taxon>lamiids</taxon>
        <taxon>Solanales</taxon>
        <taxon>Solanaceae</taxon>
        <taxon>Nicotianoideae</taxon>
        <taxon>Nicotianeae</taxon>
        <taxon>Nicotiana</taxon>
    </lineage>
</organism>
<dbReference type="eggNOG" id="ENOG502S2ZY">
    <property type="taxonomic scope" value="Eukaryota"/>
</dbReference>
<gene>
    <name evidence="5" type="primary">LOC104212010</name>
</gene>
<feature type="compositionally biased region" description="Basic residues" evidence="1">
    <location>
        <begin position="156"/>
        <end position="171"/>
    </location>
</feature>
<reference evidence="5" key="2">
    <citation type="submission" date="2025-08" db="UniProtKB">
        <authorList>
            <consortium name="RefSeq"/>
        </authorList>
    </citation>
    <scope>IDENTIFICATION</scope>
    <source>
        <tissue evidence="5">Leaf</tissue>
    </source>
</reference>
<keyword evidence="4" id="KW-1185">Reference proteome</keyword>
<evidence type="ECO:0000313" key="5">
    <source>
        <dbReference type="RefSeq" id="XP_009759478.1"/>
    </source>
</evidence>
<dbReference type="Pfam" id="PF00786">
    <property type="entry name" value="PBD"/>
    <property type="match status" value="1"/>
</dbReference>
<dbReference type="AlphaFoldDB" id="A0A1U7UZ99"/>
<dbReference type="SMART" id="SM00285">
    <property type="entry name" value="PBD"/>
    <property type="match status" value="1"/>
</dbReference>
<sequence length="209" mass="22751">MLIAFIYQNYLEEDNGKCSSKGRGISFHFSCPIFVYGINIAIIRFLAWVIIVSSMGNKMKGIFKGFKYISNIFATKERELEIGCPTDVKHVAHIGWDGPSGNAPSWINQFKKGPDFAAASIGHSGSALSPWTSQGVGETNRGQSTSEIYKDSPTNKKAHVHTKKQKRRKSKGTSSPNSSSSSSSKSSRAAKSRAKFVEGTVKPANIEVA</sequence>
<feature type="region of interest" description="Disordered" evidence="1">
    <location>
        <begin position="126"/>
        <end position="209"/>
    </location>
</feature>
<reference evidence="4" key="1">
    <citation type="journal article" date="2013" name="Genome Biol.">
        <title>Reference genomes and transcriptomes of Nicotiana sylvestris and Nicotiana tomentosiformis.</title>
        <authorList>
            <person name="Sierro N."/>
            <person name="Battey J.N."/>
            <person name="Ouadi S."/>
            <person name="Bovet L."/>
            <person name="Goepfert S."/>
            <person name="Bakaher N."/>
            <person name="Peitsch M.C."/>
            <person name="Ivanov N.V."/>
        </authorList>
    </citation>
    <scope>NUCLEOTIDE SEQUENCE [LARGE SCALE GENOMIC DNA]</scope>
</reference>
<keyword evidence="2" id="KW-0472">Membrane</keyword>
<dbReference type="Gene3D" id="3.90.810.10">
    <property type="entry name" value="CRIB domain"/>
    <property type="match status" value="1"/>
</dbReference>
<dbReference type="CDD" id="cd00132">
    <property type="entry name" value="CRIB"/>
    <property type="match status" value="1"/>
</dbReference>
<dbReference type="GeneID" id="104212010"/>
<dbReference type="FunFam" id="3.90.810.10:FF:000029">
    <property type="entry name" value="Elongation factor Ts, mitochondrial"/>
    <property type="match status" value="1"/>
</dbReference>
<proteinExistence type="predicted"/>
<dbReference type="OrthoDB" id="4206278at2759"/>
<dbReference type="KEGG" id="nsy:104212010"/>
<dbReference type="Proteomes" id="UP000189701">
    <property type="component" value="Unplaced"/>
</dbReference>
<dbReference type="PANTHER" id="PTHR46325:SF17">
    <property type="entry name" value="CRIB DOMAIN-CONTAINING PROTEIN RIC10-LIKE"/>
    <property type="match status" value="1"/>
</dbReference>
<keyword evidence="2" id="KW-1133">Transmembrane helix</keyword>
<protein>
    <submittedName>
        <fullName evidence="5">CRIB domain-containing protein RIC10-like</fullName>
    </submittedName>
</protein>
<keyword evidence="2" id="KW-0812">Transmembrane</keyword>
<accession>A0A1U7UZ99</accession>
<dbReference type="STRING" id="4096.A0A1U7UZ99"/>
<dbReference type="PANTHER" id="PTHR46325">
    <property type="entry name" value="CRIB DOMAIN-CONTAINING PROTEIN RIC8"/>
    <property type="match status" value="1"/>
</dbReference>
<dbReference type="InterPro" id="IPR036936">
    <property type="entry name" value="CRIB_dom_sf"/>
</dbReference>
<dbReference type="RefSeq" id="XP_009759478.1">
    <property type="nucleotide sequence ID" value="XM_009761176.1"/>
</dbReference>
<dbReference type="PROSITE" id="PS50108">
    <property type="entry name" value="CRIB"/>
    <property type="match status" value="1"/>
</dbReference>
<evidence type="ECO:0000256" key="2">
    <source>
        <dbReference type="SAM" id="Phobius"/>
    </source>
</evidence>
<name>A0A1U7UZ99_NICSY</name>
<feature type="transmembrane region" description="Helical" evidence="2">
    <location>
        <begin position="33"/>
        <end position="52"/>
    </location>
</feature>
<feature type="domain" description="CRIB" evidence="3">
    <location>
        <begin position="82"/>
        <end position="95"/>
    </location>
</feature>
<dbReference type="InterPro" id="IPR000095">
    <property type="entry name" value="CRIB_dom"/>
</dbReference>
<feature type="compositionally biased region" description="Polar residues" evidence="1">
    <location>
        <begin position="126"/>
        <end position="147"/>
    </location>
</feature>
<evidence type="ECO:0000256" key="1">
    <source>
        <dbReference type="SAM" id="MobiDB-lite"/>
    </source>
</evidence>
<evidence type="ECO:0000259" key="3">
    <source>
        <dbReference type="PROSITE" id="PS50108"/>
    </source>
</evidence>
<evidence type="ECO:0000313" key="4">
    <source>
        <dbReference type="Proteomes" id="UP000189701"/>
    </source>
</evidence>